<reference evidence="2 3" key="1">
    <citation type="submission" date="2016-07" db="EMBL/GenBank/DDBJ databases">
        <title>Characterization of isolates of Eisenbergiella tayi derived from blood cultures, using whole genome sequencing.</title>
        <authorList>
            <person name="Burdz T."/>
            <person name="Wiebe D."/>
            <person name="Huynh C."/>
            <person name="Bernard K."/>
        </authorList>
    </citation>
    <scope>NUCLEOTIDE SEQUENCE [LARGE SCALE GENOMIC DNA]</scope>
    <source>
        <strain evidence="2 3">NML 110608</strain>
    </source>
</reference>
<name>A0A1E3AJV4_9FIRM</name>
<sequence>MIGSGWGWIQWAGIIAGIAVILAVKVLFMRWWGKWRKPDDKKKKWGEEE</sequence>
<protein>
    <submittedName>
        <fullName evidence="2">Uncharacterized protein</fullName>
    </submittedName>
</protein>
<evidence type="ECO:0000313" key="3">
    <source>
        <dbReference type="Proteomes" id="UP000094067"/>
    </source>
</evidence>
<evidence type="ECO:0000256" key="1">
    <source>
        <dbReference type="SAM" id="Phobius"/>
    </source>
</evidence>
<keyword evidence="1" id="KW-1133">Transmembrane helix</keyword>
<evidence type="ECO:0000313" key="2">
    <source>
        <dbReference type="EMBL" id="ODM08701.1"/>
    </source>
</evidence>
<dbReference type="EMBL" id="MCGH01000001">
    <property type="protein sequence ID" value="ODM08701.1"/>
    <property type="molecule type" value="Genomic_DNA"/>
</dbReference>
<dbReference type="RefSeq" id="WP_165868702.1">
    <property type="nucleotide sequence ID" value="NZ_MCGH01000001.1"/>
</dbReference>
<comment type="caution">
    <text evidence="2">The sequence shown here is derived from an EMBL/GenBank/DDBJ whole genome shotgun (WGS) entry which is preliminary data.</text>
</comment>
<feature type="transmembrane region" description="Helical" evidence="1">
    <location>
        <begin position="6"/>
        <end position="28"/>
    </location>
</feature>
<accession>A0A1E3AJV4</accession>
<dbReference type="AlphaFoldDB" id="A0A1E3AJV4"/>
<keyword evidence="1" id="KW-0812">Transmembrane</keyword>
<keyword evidence="1" id="KW-0472">Membrane</keyword>
<gene>
    <name evidence="2" type="ORF">BEI61_00330</name>
</gene>
<proteinExistence type="predicted"/>
<organism evidence="2 3">
    <name type="scientific">Eisenbergiella tayi</name>
    <dbReference type="NCBI Taxonomy" id="1432052"/>
    <lineage>
        <taxon>Bacteria</taxon>
        <taxon>Bacillati</taxon>
        <taxon>Bacillota</taxon>
        <taxon>Clostridia</taxon>
        <taxon>Lachnospirales</taxon>
        <taxon>Lachnospiraceae</taxon>
        <taxon>Eisenbergiella</taxon>
    </lineage>
</organism>
<dbReference type="Proteomes" id="UP000094067">
    <property type="component" value="Unassembled WGS sequence"/>
</dbReference>